<keyword evidence="1" id="KW-0732">Signal</keyword>
<dbReference type="EMBL" id="GEZM01100725">
    <property type="protein sequence ID" value="JAV52809.1"/>
    <property type="molecule type" value="Transcribed_RNA"/>
</dbReference>
<protein>
    <submittedName>
        <fullName evidence="2">Uncharacterized protein</fullName>
    </submittedName>
</protein>
<dbReference type="InterPro" id="IPR006170">
    <property type="entry name" value="PBP/GOBP"/>
</dbReference>
<name>A0A1Y1JU26_PHOPY</name>
<dbReference type="GO" id="GO:0005549">
    <property type="term" value="F:odorant binding"/>
    <property type="evidence" value="ECO:0007669"/>
    <property type="project" value="InterPro"/>
</dbReference>
<feature type="chain" id="PRO_5013141302" evidence="1">
    <location>
        <begin position="17"/>
        <end position="150"/>
    </location>
</feature>
<evidence type="ECO:0000256" key="1">
    <source>
        <dbReference type="SAM" id="SignalP"/>
    </source>
</evidence>
<organism evidence="2">
    <name type="scientific">Photinus pyralis</name>
    <name type="common">Common eastern firefly</name>
    <name type="synonym">Lampyris pyralis</name>
    <dbReference type="NCBI Taxonomy" id="7054"/>
    <lineage>
        <taxon>Eukaryota</taxon>
        <taxon>Metazoa</taxon>
        <taxon>Ecdysozoa</taxon>
        <taxon>Arthropoda</taxon>
        <taxon>Hexapoda</taxon>
        <taxon>Insecta</taxon>
        <taxon>Pterygota</taxon>
        <taxon>Neoptera</taxon>
        <taxon>Endopterygota</taxon>
        <taxon>Coleoptera</taxon>
        <taxon>Polyphaga</taxon>
        <taxon>Elateriformia</taxon>
        <taxon>Elateroidea</taxon>
        <taxon>Lampyridae</taxon>
        <taxon>Lampyrinae</taxon>
        <taxon>Photinus</taxon>
    </lineage>
</organism>
<accession>A0A1Y1JU26</accession>
<dbReference type="Gene3D" id="1.10.238.20">
    <property type="entry name" value="Pheromone/general odorant binding protein domain"/>
    <property type="match status" value="1"/>
</dbReference>
<reference evidence="2" key="1">
    <citation type="journal article" date="2016" name="Sci. Rep.">
        <title>Molecular characterization of firefly nuptial gifts: a multi-omics approach sheds light on postcopulatory sexual selection.</title>
        <authorList>
            <person name="Al-Wathiqui N."/>
            <person name="Fallon T.R."/>
            <person name="South A."/>
            <person name="Weng J.K."/>
            <person name="Lewis S.M."/>
        </authorList>
    </citation>
    <scope>NUCLEOTIDE SEQUENCE</scope>
</reference>
<feature type="signal peptide" evidence="1">
    <location>
        <begin position="1"/>
        <end position="16"/>
    </location>
</feature>
<evidence type="ECO:0000313" key="2">
    <source>
        <dbReference type="EMBL" id="JAV52809.1"/>
    </source>
</evidence>
<dbReference type="SUPFAM" id="SSF47565">
    <property type="entry name" value="Insect pheromone/odorant-binding proteins"/>
    <property type="match status" value="1"/>
</dbReference>
<sequence length="150" mass="17209">MKIIIYLAFVLAAVTCNETNEQSLDKDKEECIVELSLERDEMAKLDKLDLPPDSNTDFNKLVECISKKMGLMTPNGEIIFPELKELYLEVSKVKNLSKIVQYSYEIFISQILSRCEKQIIDDAEPGKNMILVQRCISNEFENVKRLLPSS</sequence>
<dbReference type="InterPro" id="IPR036728">
    <property type="entry name" value="PBP_GOBP_sf"/>
</dbReference>
<proteinExistence type="predicted"/>
<dbReference type="AlphaFoldDB" id="A0A1Y1JU26"/>
<dbReference type="CDD" id="cd23992">
    <property type="entry name" value="PBP_GOBP"/>
    <property type="match status" value="1"/>
</dbReference>
<dbReference type="Pfam" id="PF01395">
    <property type="entry name" value="PBP_GOBP"/>
    <property type="match status" value="1"/>
</dbReference>